<reference evidence="5 6" key="1">
    <citation type="submission" date="2015-04" db="EMBL/GenBank/DDBJ databases">
        <title>Genome sequence of Kerstersia gyiorum CG1.</title>
        <authorList>
            <person name="Greninger A.L."/>
            <person name="Kozyreva V."/>
            <person name="Chaturvedi V."/>
        </authorList>
    </citation>
    <scope>NUCLEOTIDE SEQUENCE [LARGE SCALE GENOMIC DNA]</scope>
    <source>
        <strain evidence="5 6">CG1</strain>
    </source>
</reference>
<dbReference type="GO" id="GO:0009030">
    <property type="term" value="F:thiamine-phosphate kinase activity"/>
    <property type="evidence" value="ECO:0007669"/>
    <property type="project" value="UniProtKB-UniRule"/>
</dbReference>
<dbReference type="SUPFAM" id="SSF56042">
    <property type="entry name" value="PurM C-terminal domain-like"/>
    <property type="match status" value="1"/>
</dbReference>
<evidence type="ECO:0000256" key="2">
    <source>
        <dbReference type="HAMAP-Rule" id="MF_02128"/>
    </source>
</evidence>
<feature type="binding site" evidence="2">
    <location>
        <begin position="117"/>
        <end position="118"/>
    </location>
    <ligand>
        <name>ATP</name>
        <dbReference type="ChEBI" id="CHEBI:30616"/>
    </ligand>
</feature>
<feature type="binding site" evidence="2">
    <location>
        <position position="42"/>
    </location>
    <ligand>
        <name>Mg(2+)</name>
        <dbReference type="ChEBI" id="CHEBI:18420"/>
        <label>1</label>
    </ligand>
</feature>
<dbReference type="InterPro" id="IPR036921">
    <property type="entry name" value="PurM-like_N_sf"/>
</dbReference>
<comment type="similarity">
    <text evidence="2">Belongs to the thiamine-monophosphate kinase family.</text>
</comment>
<sequence>MAAEFDLIRKYFTQSAPQGMLGVGDDCALFPVPAGQTCAVSTDLLVEGRHFFPDVDPVLLGHKALAVNLSDLAAMGAEPLACVLGLSLPAVDAVWLDGFSRGFLALAREYGCPLVGGDTTRGPQVCISVTVFGAVPAAQALRRDAGRPGDDIWVSGTLGGADIALQLLQGKLPGEAWRLPGLRGALECPAPQLALGRRLRGIAHAAIDISDGLLQDLGHILAASACAARLDVRALPAHPGLAGMDEDILLDALLGGGDVYQLCFTAAPQQREQVAQAAAAAGVAVSRIGVLEAGPAGLLLDNQGAPLHVRRAGFDHFEGQS</sequence>
<protein>
    <recommendedName>
        <fullName evidence="2">Thiamine-monophosphate kinase</fullName>
        <shortName evidence="2">TMP kinase</shortName>
        <shortName evidence="2">Thiamine-phosphate kinase</shortName>
        <ecNumber evidence="2">2.7.4.16</ecNumber>
    </recommendedName>
</protein>
<evidence type="ECO:0000256" key="1">
    <source>
        <dbReference type="ARBA" id="ARBA00022977"/>
    </source>
</evidence>
<comment type="catalytic activity">
    <reaction evidence="2">
        <text>thiamine phosphate + ATP = thiamine diphosphate + ADP</text>
        <dbReference type="Rhea" id="RHEA:15913"/>
        <dbReference type="ChEBI" id="CHEBI:30616"/>
        <dbReference type="ChEBI" id="CHEBI:37575"/>
        <dbReference type="ChEBI" id="CHEBI:58937"/>
        <dbReference type="ChEBI" id="CHEBI:456216"/>
        <dbReference type="EC" id="2.7.4.16"/>
    </reaction>
</comment>
<dbReference type="EC" id="2.7.4.16" evidence="2"/>
<dbReference type="HAMAP" id="MF_02128">
    <property type="entry name" value="TMP_kinase"/>
    <property type="match status" value="1"/>
</dbReference>
<keyword evidence="2" id="KW-0547">Nucleotide-binding</keyword>
<feature type="binding site" evidence="2">
    <location>
        <position position="43"/>
    </location>
    <ligand>
        <name>Mg(2+)</name>
        <dbReference type="ChEBI" id="CHEBI:18420"/>
        <label>1</label>
    </ligand>
</feature>
<dbReference type="InterPro" id="IPR010918">
    <property type="entry name" value="PurM-like_C_dom"/>
</dbReference>
<feature type="binding site" evidence="2">
    <location>
        <position position="26"/>
    </location>
    <ligand>
        <name>Mg(2+)</name>
        <dbReference type="ChEBI" id="CHEBI:18420"/>
        <label>4</label>
    </ligand>
</feature>
<accession>A0A171KNJ3</accession>
<dbReference type="UniPathway" id="UPA00060">
    <property type="reaction ID" value="UER00142"/>
</dbReference>
<comment type="pathway">
    <text evidence="2">Cofactor biosynthesis; thiamine diphosphate biosynthesis; thiamine diphosphate from thiamine phosphate: step 1/1.</text>
</comment>
<comment type="caution">
    <text evidence="2">Lacks conserved residue(s) required for the propagation of feature annotation.</text>
</comment>
<feature type="domain" description="PurM-like N-terminal" evidence="3">
    <location>
        <begin position="24"/>
        <end position="135"/>
    </location>
</feature>
<dbReference type="STRING" id="206506.AAV32_16490"/>
<comment type="miscellaneous">
    <text evidence="2">Reaction mechanism of ThiL seems to utilize a direct, inline transfer of the gamma-phosphate of ATP to TMP rather than a phosphorylated enzyme intermediate.</text>
</comment>
<dbReference type="Gene3D" id="3.90.650.10">
    <property type="entry name" value="PurM-like C-terminal domain"/>
    <property type="match status" value="1"/>
</dbReference>
<dbReference type="InterPro" id="IPR006283">
    <property type="entry name" value="ThiL-like"/>
</dbReference>
<dbReference type="RefSeq" id="WP_068375013.1">
    <property type="nucleotide sequence ID" value="NZ_LBNE01000015.1"/>
</dbReference>
<keyword evidence="1 2" id="KW-0784">Thiamine biosynthesis</keyword>
<feature type="binding site" evidence="2">
    <location>
        <position position="211"/>
    </location>
    <ligand>
        <name>Mg(2+)</name>
        <dbReference type="ChEBI" id="CHEBI:18420"/>
        <label>5</label>
    </ligand>
</feature>
<dbReference type="GO" id="GO:0000287">
    <property type="term" value="F:magnesium ion binding"/>
    <property type="evidence" value="ECO:0007669"/>
    <property type="project" value="UniProtKB-UniRule"/>
</dbReference>
<feature type="binding site" evidence="2">
    <location>
        <position position="71"/>
    </location>
    <ligand>
        <name>Mg(2+)</name>
        <dbReference type="ChEBI" id="CHEBI:18420"/>
        <label>3</label>
    </ligand>
</feature>
<feature type="binding site" evidence="2">
    <location>
        <position position="43"/>
    </location>
    <ligand>
        <name>Mg(2+)</name>
        <dbReference type="ChEBI" id="CHEBI:18420"/>
        <label>2</label>
    </ligand>
</feature>
<dbReference type="CDD" id="cd02194">
    <property type="entry name" value="ThiL"/>
    <property type="match status" value="1"/>
</dbReference>
<dbReference type="SUPFAM" id="SSF55326">
    <property type="entry name" value="PurM N-terminal domain-like"/>
    <property type="match status" value="1"/>
</dbReference>
<dbReference type="PIRSF" id="PIRSF005303">
    <property type="entry name" value="Thiam_monoph_kin"/>
    <property type="match status" value="1"/>
</dbReference>
<gene>
    <name evidence="2" type="primary">thiL</name>
    <name evidence="5" type="ORF">AAV32_16490</name>
</gene>
<keyword evidence="2" id="KW-0460">Magnesium</keyword>
<evidence type="ECO:0000313" key="5">
    <source>
        <dbReference type="EMBL" id="KKO70460.1"/>
    </source>
</evidence>
<dbReference type="Pfam" id="PF00586">
    <property type="entry name" value="AIRS"/>
    <property type="match status" value="1"/>
</dbReference>
<dbReference type="EMBL" id="LBNE01000015">
    <property type="protein sequence ID" value="KKO70460.1"/>
    <property type="molecule type" value="Genomic_DNA"/>
</dbReference>
<keyword evidence="6" id="KW-1185">Reference proteome</keyword>
<keyword evidence="2 5" id="KW-0418">Kinase</keyword>
<feature type="binding site" evidence="2">
    <location>
        <position position="41"/>
    </location>
    <ligand>
        <name>Mg(2+)</name>
        <dbReference type="ChEBI" id="CHEBI:18420"/>
        <label>4</label>
    </ligand>
</feature>
<feature type="binding site" evidence="2">
    <location>
        <position position="26"/>
    </location>
    <ligand>
        <name>Mg(2+)</name>
        <dbReference type="ChEBI" id="CHEBI:18420"/>
        <label>3</label>
    </ligand>
</feature>
<keyword evidence="2" id="KW-0808">Transferase</keyword>
<comment type="function">
    <text evidence="2">Catalyzes the ATP-dependent phosphorylation of thiamine-monophosphate (TMP) to form thiamine-pyrophosphate (TPP), the active form of vitamin B1.</text>
</comment>
<dbReference type="Proteomes" id="UP000078084">
    <property type="component" value="Unassembled WGS sequence"/>
</dbReference>
<feature type="binding site" evidence="2">
    <location>
        <position position="210"/>
    </location>
    <ligand>
        <name>ATP</name>
        <dbReference type="ChEBI" id="CHEBI:30616"/>
    </ligand>
</feature>
<organism evidence="5 6">
    <name type="scientific">Kerstersia gyiorum</name>
    <dbReference type="NCBI Taxonomy" id="206506"/>
    <lineage>
        <taxon>Bacteria</taxon>
        <taxon>Pseudomonadati</taxon>
        <taxon>Pseudomonadota</taxon>
        <taxon>Betaproteobacteria</taxon>
        <taxon>Burkholderiales</taxon>
        <taxon>Alcaligenaceae</taxon>
        <taxon>Kerstersia</taxon>
    </lineage>
</organism>
<keyword evidence="2" id="KW-0067">ATP-binding</keyword>
<feature type="domain" description="PurM-like C-terminal" evidence="4">
    <location>
        <begin position="148"/>
        <end position="295"/>
    </location>
</feature>
<proteinExistence type="inferred from homology"/>
<dbReference type="PANTHER" id="PTHR30270:SF0">
    <property type="entry name" value="THIAMINE-MONOPHOSPHATE KINASE"/>
    <property type="match status" value="1"/>
</dbReference>
<feature type="binding site" evidence="2">
    <location>
        <position position="143"/>
    </location>
    <ligand>
        <name>ATP</name>
        <dbReference type="ChEBI" id="CHEBI:30616"/>
    </ligand>
</feature>
<feature type="binding site" evidence="2">
    <location>
        <position position="208"/>
    </location>
    <ligand>
        <name>Mg(2+)</name>
        <dbReference type="ChEBI" id="CHEBI:18420"/>
        <label>3</label>
    </ligand>
</feature>
<dbReference type="InterPro" id="IPR016188">
    <property type="entry name" value="PurM-like_N"/>
</dbReference>
<dbReference type="GO" id="GO:0009228">
    <property type="term" value="P:thiamine biosynthetic process"/>
    <property type="evidence" value="ECO:0007669"/>
    <property type="project" value="UniProtKB-KW"/>
</dbReference>
<evidence type="ECO:0000259" key="3">
    <source>
        <dbReference type="Pfam" id="PF00586"/>
    </source>
</evidence>
<feature type="binding site" evidence="2">
    <location>
        <position position="71"/>
    </location>
    <ligand>
        <name>Mg(2+)</name>
        <dbReference type="ChEBI" id="CHEBI:18420"/>
        <label>4</label>
    </ligand>
</feature>
<evidence type="ECO:0000259" key="4">
    <source>
        <dbReference type="Pfam" id="PF02769"/>
    </source>
</evidence>
<dbReference type="InterPro" id="IPR036676">
    <property type="entry name" value="PurM-like_C_sf"/>
</dbReference>
<dbReference type="GO" id="GO:0005524">
    <property type="term" value="F:ATP binding"/>
    <property type="evidence" value="ECO:0007669"/>
    <property type="project" value="UniProtKB-UniRule"/>
</dbReference>
<dbReference type="PANTHER" id="PTHR30270">
    <property type="entry name" value="THIAMINE-MONOPHOSPHATE KINASE"/>
    <property type="match status" value="1"/>
</dbReference>
<dbReference type="AlphaFoldDB" id="A0A171KNJ3"/>
<dbReference type="NCBIfam" id="TIGR01379">
    <property type="entry name" value="thiL"/>
    <property type="match status" value="1"/>
</dbReference>
<feature type="binding site" evidence="2">
    <location>
        <position position="258"/>
    </location>
    <ligand>
        <name>substrate</name>
    </ligand>
</feature>
<feature type="binding site" evidence="2">
    <location>
        <position position="71"/>
    </location>
    <ligand>
        <name>Mg(2+)</name>
        <dbReference type="ChEBI" id="CHEBI:18420"/>
        <label>2</label>
    </ligand>
</feature>
<evidence type="ECO:0000313" key="6">
    <source>
        <dbReference type="Proteomes" id="UP000078084"/>
    </source>
</evidence>
<dbReference type="PATRIC" id="fig|206506.3.peg.3512"/>
<dbReference type="Pfam" id="PF02769">
    <property type="entry name" value="AIRS_C"/>
    <property type="match status" value="1"/>
</dbReference>
<dbReference type="GO" id="GO:0009229">
    <property type="term" value="P:thiamine diphosphate biosynthetic process"/>
    <property type="evidence" value="ECO:0007669"/>
    <property type="project" value="UniProtKB-UniRule"/>
</dbReference>
<dbReference type="Gene3D" id="3.30.1330.10">
    <property type="entry name" value="PurM-like, N-terminal domain"/>
    <property type="match status" value="1"/>
</dbReference>
<keyword evidence="2" id="KW-0479">Metal-binding</keyword>
<feature type="binding site" evidence="2">
    <location>
        <position position="314"/>
    </location>
    <ligand>
        <name>substrate</name>
    </ligand>
</feature>
<feature type="binding site" evidence="2">
    <location>
        <position position="50"/>
    </location>
    <ligand>
        <name>substrate</name>
    </ligand>
</feature>
<name>A0A171KNJ3_9BURK</name>
<feature type="binding site" evidence="2">
    <location>
        <position position="118"/>
    </location>
    <ligand>
        <name>Mg(2+)</name>
        <dbReference type="ChEBI" id="CHEBI:18420"/>
        <label>1</label>
    </ligand>
</feature>
<comment type="caution">
    <text evidence="5">The sequence shown here is derived from an EMBL/GenBank/DDBJ whole genome shotgun (WGS) entry which is preliminary data.</text>
</comment>